<comment type="caution">
    <text evidence="1">The sequence shown here is derived from an EMBL/GenBank/DDBJ whole genome shotgun (WGS) entry which is preliminary data.</text>
</comment>
<dbReference type="EMBL" id="BMAW01049345">
    <property type="protein sequence ID" value="GFS70210.1"/>
    <property type="molecule type" value="Genomic_DNA"/>
</dbReference>
<dbReference type="AlphaFoldDB" id="A0A8X6T2R3"/>
<keyword evidence="2" id="KW-1185">Reference proteome</keyword>
<dbReference type="Proteomes" id="UP000887013">
    <property type="component" value="Unassembled WGS sequence"/>
</dbReference>
<protein>
    <submittedName>
        <fullName evidence="1">Uncharacterized protein</fullName>
    </submittedName>
</protein>
<gene>
    <name evidence="1" type="ORF">NPIL_216881</name>
</gene>
<reference evidence="1" key="1">
    <citation type="submission" date="2020-08" db="EMBL/GenBank/DDBJ databases">
        <title>Multicomponent nature underlies the extraordinary mechanical properties of spider dragline silk.</title>
        <authorList>
            <person name="Kono N."/>
            <person name="Nakamura H."/>
            <person name="Mori M."/>
            <person name="Yoshida Y."/>
            <person name="Ohtoshi R."/>
            <person name="Malay A.D."/>
            <person name="Moran D.A.P."/>
            <person name="Tomita M."/>
            <person name="Numata K."/>
            <person name="Arakawa K."/>
        </authorList>
    </citation>
    <scope>NUCLEOTIDE SEQUENCE</scope>
</reference>
<evidence type="ECO:0000313" key="1">
    <source>
        <dbReference type="EMBL" id="GFS70210.1"/>
    </source>
</evidence>
<name>A0A8X6T2R3_NEPPI</name>
<accession>A0A8X6T2R3</accession>
<proteinExistence type="predicted"/>
<sequence>MLNLKNSTISSLINPGISQISKREKVNWMTEIYWNVKWTSGRRLTHWALGAERFHAPAGIATLRSRLLWVDCRDVVQVRRRYNNNLYTNHVAPPWFGTCLS</sequence>
<evidence type="ECO:0000313" key="2">
    <source>
        <dbReference type="Proteomes" id="UP000887013"/>
    </source>
</evidence>
<organism evidence="1 2">
    <name type="scientific">Nephila pilipes</name>
    <name type="common">Giant wood spider</name>
    <name type="synonym">Nephila maculata</name>
    <dbReference type="NCBI Taxonomy" id="299642"/>
    <lineage>
        <taxon>Eukaryota</taxon>
        <taxon>Metazoa</taxon>
        <taxon>Ecdysozoa</taxon>
        <taxon>Arthropoda</taxon>
        <taxon>Chelicerata</taxon>
        <taxon>Arachnida</taxon>
        <taxon>Araneae</taxon>
        <taxon>Araneomorphae</taxon>
        <taxon>Entelegynae</taxon>
        <taxon>Araneoidea</taxon>
        <taxon>Nephilidae</taxon>
        <taxon>Nephila</taxon>
    </lineage>
</organism>